<feature type="domain" description="Inhibitor I9" evidence="15">
    <location>
        <begin position="32"/>
        <end position="113"/>
    </location>
</feature>
<evidence type="ECO:0000259" key="14">
    <source>
        <dbReference type="Pfam" id="PF02225"/>
    </source>
</evidence>
<evidence type="ECO:0000256" key="7">
    <source>
        <dbReference type="ARBA" id="ARBA00022825"/>
    </source>
</evidence>
<dbReference type="Proteomes" id="UP001497457">
    <property type="component" value="Chromosome 15b"/>
</dbReference>
<dbReference type="PROSITE" id="PS51892">
    <property type="entry name" value="SUBTILASE"/>
    <property type="match status" value="1"/>
</dbReference>
<keyword evidence="6 10" id="KW-0378">Hydrolase</keyword>
<reference evidence="17 18" key="2">
    <citation type="submission" date="2024-10" db="EMBL/GenBank/DDBJ databases">
        <authorList>
            <person name="Ryan C."/>
        </authorList>
    </citation>
    <scope>NUCLEOTIDE SEQUENCE [LARGE SCALE GENOMIC DNA]</scope>
</reference>
<dbReference type="Gene3D" id="3.30.70.80">
    <property type="entry name" value="Peptidase S8 propeptide/proteinase inhibitor I9"/>
    <property type="match status" value="1"/>
</dbReference>
<evidence type="ECO:0000313" key="17">
    <source>
        <dbReference type="EMBL" id="CAL4934698.1"/>
    </source>
</evidence>
<accession>A0ABC8Y0T1</accession>
<dbReference type="InterPro" id="IPR041469">
    <property type="entry name" value="Subtilisin-like_FN3"/>
</dbReference>
<dbReference type="InterPro" id="IPR015500">
    <property type="entry name" value="Peptidase_S8_subtilisin-rel"/>
</dbReference>
<dbReference type="InterPro" id="IPR003137">
    <property type="entry name" value="PA_domain"/>
</dbReference>
<feature type="chain" id="PRO_5044869512" description="Subtilisin-like protease" evidence="12">
    <location>
        <begin position="22"/>
        <end position="782"/>
    </location>
</feature>
<dbReference type="PANTHER" id="PTHR10795">
    <property type="entry name" value="PROPROTEIN CONVERTASE SUBTILISIN/KEXIN"/>
    <property type="match status" value="1"/>
</dbReference>
<evidence type="ECO:0000256" key="5">
    <source>
        <dbReference type="ARBA" id="ARBA00022729"/>
    </source>
</evidence>
<dbReference type="FunFam" id="3.40.50.200:FF:000006">
    <property type="entry name" value="Subtilisin-like protease SBT1.5"/>
    <property type="match status" value="1"/>
</dbReference>
<evidence type="ECO:0000256" key="1">
    <source>
        <dbReference type="ARBA" id="ARBA00004613"/>
    </source>
</evidence>
<dbReference type="InterPro" id="IPR036852">
    <property type="entry name" value="Peptidase_S8/S53_dom_sf"/>
</dbReference>
<evidence type="ECO:0000256" key="6">
    <source>
        <dbReference type="ARBA" id="ARBA00022801"/>
    </source>
</evidence>
<evidence type="ECO:0000259" key="16">
    <source>
        <dbReference type="Pfam" id="PF17766"/>
    </source>
</evidence>
<feature type="active site" description="Charge relay system" evidence="9 10">
    <location>
        <position position="149"/>
    </location>
</feature>
<dbReference type="SUPFAM" id="SSF52743">
    <property type="entry name" value="Subtilisin-like"/>
    <property type="match status" value="1"/>
</dbReference>
<evidence type="ECO:0000256" key="10">
    <source>
        <dbReference type="PROSITE-ProRule" id="PRU01240"/>
    </source>
</evidence>
<dbReference type="Pfam" id="PF17766">
    <property type="entry name" value="fn3_6"/>
    <property type="match status" value="1"/>
</dbReference>
<dbReference type="InterPro" id="IPR037045">
    <property type="entry name" value="S8pro/Inhibitor_I9_sf"/>
</dbReference>
<feature type="region of interest" description="Disordered" evidence="11">
    <location>
        <begin position="206"/>
        <end position="228"/>
    </location>
</feature>
<evidence type="ECO:0000256" key="9">
    <source>
        <dbReference type="PIRSR" id="PIRSR615500-1"/>
    </source>
</evidence>
<dbReference type="PRINTS" id="PR00723">
    <property type="entry name" value="SUBTILISIN"/>
</dbReference>
<feature type="domain" description="PA" evidence="14">
    <location>
        <begin position="381"/>
        <end position="468"/>
    </location>
</feature>
<dbReference type="GO" id="GO:0005576">
    <property type="term" value="C:extracellular region"/>
    <property type="evidence" value="ECO:0007669"/>
    <property type="project" value="UniProtKB-SubCell"/>
</dbReference>
<comment type="subcellular location">
    <subcellularLocation>
        <location evidence="1">Secreted</location>
    </subcellularLocation>
</comment>
<keyword evidence="18" id="KW-1185">Reference proteome</keyword>
<feature type="active site" description="Charge relay system" evidence="9 10">
    <location>
        <position position="222"/>
    </location>
</feature>
<protein>
    <recommendedName>
        <fullName evidence="19">Subtilisin-like protease</fullName>
    </recommendedName>
</protein>
<keyword evidence="3" id="KW-0964">Secreted</keyword>
<evidence type="ECO:0000256" key="2">
    <source>
        <dbReference type="ARBA" id="ARBA00011073"/>
    </source>
</evidence>
<dbReference type="GO" id="GO:0048731">
    <property type="term" value="P:system development"/>
    <property type="evidence" value="ECO:0007669"/>
    <property type="project" value="UniProtKB-ARBA"/>
</dbReference>
<evidence type="ECO:0000256" key="4">
    <source>
        <dbReference type="ARBA" id="ARBA00022670"/>
    </source>
</evidence>
<dbReference type="InterPro" id="IPR034197">
    <property type="entry name" value="Peptidases_S8_3"/>
</dbReference>
<dbReference type="GO" id="GO:0006508">
    <property type="term" value="P:proteolysis"/>
    <property type="evidence" value="ECO:0007669"/>
    <property type="project" value="UniProtKB-KW"/>
</dbReference>
<reference evidence="18" key="1">
    <citation type="submission" date="2024-06" db="EMBL/GenBank/DDBJ databases">
        <authorList>
            <person name="Ryan C."/>
        </authorList>
    </citation>
    <scope>NUCLEOTIDE SEQUENCE [LARGE SCALE GENOMIC DNA]</scope>
</reference>
<evidence type="ECO:0000259" key="13">
    <source>
        <dbReference type="Pfam" id="PF00082"/>
    </source>
</evidence>
<feature type="domain" description="Peptidase S8/S53" evidence="13">
    <location>
        <begin position="142"/>
        <end position="616"/>
    </location>
</feature>
<dbReference type="InterPro" id="IPR023828">
    <property type="entry name" value="Peptidase_S8_Ser-AS"/>
</dbReference>
<proteinExistence type="inferred from homology"/>
<evidence type="ECO:0000256" key="3">
    <source>
        <dbReference type="ARBA" id="ARBA00022525"/>
    </source>
</evidence>
<feature type="active site" description="Charge relay system" evidence="9 10">
    <location>
        <position position="553"/>
    </location>
</feature>
<dbReference type="Gene3D" id="3.50.30.30">
    <property type="match status" value="1"/>
</dbReference>
<dbReference type="GO" id="GO:0004252">
    <property type="term" value="F:serine-type endopeptidase activity"/>
    <property type="evidence" value="ECO:0007669"/>
    <property type="project" value="UniProtKB-UniRule"/>
</dbReference>
<evidence type="ECO:0000256" key="8">
    <source>
        <dbReference type="ARBA" id="ARBA00023180"/>
    </source>
</evidence>
<comment type="similarity">
    <text evidence="2 10">Belongs to the peptidase S8 family.</text>
</comment>
<dbReference type="PROSITE" id="PS00138">
    <property type="entry name" value="SUBTILASE_SER"/>
    <property type="match status" value="1"/>
</dbReference>
<evidence type="ECO:0000256" key="11">
    <source>
        <dbReference type="SAM" id="MobiDB-lite"/>
    </source>
</evidence>
<dbReference type="FunFam" id="3.30.70.80:FF:000003">
    <property type="entry name" value="Subtilisin-like protease SBT1.9"/>
    <property type="match status" value="1"/>
</dbReference>
<sequence>MGNAVMLRALLLALALAGAAAAAAEATEKRKTYIVHMSKSAMPAEYGDDHGEWYGASLRSISTSSAAAATKMLYAYDTVLHGFSARLTAKEAEDLACLDGVLAVNPETRYELHTTRTPEFLGIAGADGASNDLFPQSGTAADVVVGVLDTGVWPESPSYDDTGLAEVPSFWKGSCVAGAGFNASSCNRKLVGARFFSRGYEAAMGPIDTDRESKSPRDDDGHGTHTSSTAAGAAVASASLFGFASGTARGMAPRARVAAYKVCWLGGCFSSDILAGMDAAVADGCGVLSLSLGGGAADYSRDSVAIGAFAAMERGVLVSCSAGNSGPGSSTLSNVAPWITTVGAGTLDRDFPAYVSLGNGKNYTGVSLYSGKPLPANTPLPIVYAANASNSTAGNLCMPGTLTPEKVAGKIVVCDRGVSARVQKGFVVRDAGGAGMVLSNTAANGQELVADAHLLPAAGVGEREGEAIKAYVASAANPTATIVVAGTKVGVRPSPVVAAFSSRGPNTVTPEILKPDVIAPGVNILAAWTGKAGPTGLAADTRRVGFNIISGTSMSCPHVSGLAALLRSARPEWSPAAVRSALMTTAYASYSGAGGSSALLDAATGGAATPFDYGAGHVDPARAADPGLVYDLGAKDYVDFLCALKYSPAMIAAVARSGGAVASCDGNRTYSVGALNYPSFAVAFSTANGEGGEASAPATVTHTRTVTNVGGAGTYKVSTSAAEGVAVEVEPKELAFAAAGEKKSYTVKFTSRSQPSGTSGFGRLVWSDGKHSVASPIAFTWT</sequence>
<dbReference type="InterPro" id="IPR045051">
    <property type="entry name" value="SBT"/>
</dbReference>
<evidence type="ECO:0000313" key="18">
    <source>
        <dbReference type="Proteomes" id="UP001497457"/>
    </source>
</evidence>
<gene>
    <name evidence="17" type="ORF">URODEC1_LOCUS28835</name>
</gene>
<dbReference type="Pfam" id="PF02225">
    <property type="entry name" value="PA"/>
    <property type="match status" value="1"/>
</dbReference>
<keyword evidence="7 10" id="KW-0720">Serine protease</keyword>
<dbReference type="AlphaFoldDB" id="A0ABC8Y0T1"/>
<dbReference type="EMBL" id="OZ075125">
    <property type="protein sequence ID" value="CAL4934698.1"/>
    <property type="molecule type" value="Genomic_DNA"/>
</dbReference>
<name>A0ABC8Y0T1_9POAL</name>
<dbReference type="InterPro" id="IPR010259">
    <property type="entry name" value="S8pro/Inhibitor_I9"/>
</dbReference>
<feature type="compositionally biased region" description="Basic and acidic residues" evidence="11">
    <location>
        <begin position="208"/>
        <end position="223"/>
    </location>
</feature>
<dbReference type="Gene3D" id="2.60.40.2310">
    <property type="match status" value="1"/>
</dbReference>
<evidence type="ECO:0000256" key="12">
    <source>
        <dbReference type="SAM" id="SignalP"/>
    </source>
</evidence>
<dbReference type="InterPro" id="IPR000209">
    <property type="entry name" value="Peptidase_S8/S53_dom"/>
</dbReference>
<dbReference type="Pfam" id="PF05922">
    <property type="entry name" value="Inhibitor_I9"/>
    <property type="match status" value="1"/>
</dbReference>
<organism evidence="17 18">
    <name type="scientific">Urochloa decumbens</name>
    <dbReference type="NCBI Taxonomy" id="240449"/>
    <lineage>
        <taxon>Eukaryota</taxon>
        <taxon>Viridiplantae</taxon>
        <taxon>Streptophyta</taxon>
        <taxon>Embryophyta</taxon>
        <taxon>Tracheophyta</taxon>
        <taxon>Spermatophyta</taxon>
        <taxon>Magnoliopsida</taxon>
        <taxon>Liliopsida</taxon>
        <taxon>Poales</taxon>
        <taxon>Poaceae</taxon>
        <taxon>PACMAD clade</taxon>
        <taxon>Panicoideae</taxon>
        <taxon>Panicodae</taxon>
        <taxon>Paniceae</taxon>
        <taxon>Melinidinae</taxon>
        <taxon>Urochloa</taxon>
    </lineage>
</organism>
<keyword evidence="8" id="KW-0325">Glycoprotein</keyword>
<evidence type="ECO:0000259" key="15">
    <source>
        <dbReference type="Pfam" id="PF05922"/>
    </source>
</evidence>
<feature type="signal peptide" evidence="12">
    <location>
        <begin position="1"/>
        <end position="21"/>
    </location>
</feature>
<keyword evidence="4 10" id="KW-0645">Protease</keyword>
<keyword evidence="5 12" id="KW-0732">Signal</keyword>
<dbReference type="Gene3D" id="3.40.50.200">
    <property type="entry name" value="Peptidase S8/S53 domain"/>
    <property type="match status" value="1"/>
</dbReference>
<dbReference type="FunFam" id="3.50.30.30:FF:000005">
    <property type="entry name" value="subtilisin-like protease SBT1.5"/>
    <property type="match status" value="1"/>
</dbReference>
<evidence type="ECO:0008006" key="19">
    <source>
        <dbReference type="Google" id="ProtNLM"/>
    </source>
</evidence>
<dbReference type="Pfam" id="PF00082">
    <property type="entry name" value="Peptidase_S8"/>
    <property type="match status" value="1"/>
</dbReference>
<feature type="domain" description="Subtilisin-like protease fibronectin type-III" evidence="16">
    <location>
        <begin position="675"/>
        <end position="778"/>
    </location>
</feature>
<dbReference type="CDD" id="cd04852">
    <property type="entry name" value="Peptidases_S8_3"/>
    <property type="match status" value="1"/>
</dbReference>
<dbReference type="CDD" id="cd02120">
    <property type="entry name" value="PA_subtilisin_like"/>
    <property type="match status" value="1"/>
</dbReference>